<dbReference type="EMBL" id="VIGB01000003">
    <property type="protein sequence ID" value="TQF06307.1"/>
    <property type="molecule type" value="Genomic_DNA"/>
</dbReference>
<proteinExistence type="predicted"/>
<dbReference type="PANTHER" id="PTHR43585:SF2">
    <property type="entry name" value="ATP-GRASP ENZYME FSQD"/>
    <property type="match status" value="1"/>
</dbReference>
<dbReference type="GO" id="GO:0016874">
    <property type="term" value="F:ligase activity"/>
    <property type="evidence" value="ECO:0007669"/>
    <property type="project" value="UniProtKB-KW"/>
</dbReference>
<dbReference type="AlphaFoldDB" id="A0A540WBK8"/>
<dbReference type="Gene3D" id="3.30.470.20">
    <property type="entry name" value="ATP-grasp fold, B domain"/>
    <property type="match status" value="1"/>
</dbReference>
<dbReference type="InterPro" id="IPR013815">
    <property type="entry name" value="ATP_grasp_subdomain_1"/>
</dbReference>
<evidence type="ECO:0000256" key="4">
    <source>
        <dbReference type="PROSITE-ProRule" id="PRU00409"/>
    </source>
</evidence>
<dbReference type="OrthoDB" id="3428978at2"/>
<evidence type="ECO:0000256" key="2">
    <source>
        <dbReference type="ARBA" id="ARBA00022741"/>
    </source>
</evidence>
<dbReference type="SUPFAM" id="SSF56059">
    <property type="entry name" value="Glutathione synthetase ATP-binding domain-like"/>
    <property type="match status" value="1"/>
</dbReference>
<keyword evidence="2 4" id="KW-0547">Nucleotide-binding</keyword>
<dbReference type="Proteomes" id="UP000319103">
    <property type="component" value="Unassembled WGS sequence"/>
</dbReference>
<keyword evidence="1" id="KW-0436">Ligase</keyword>
<evidence type="ECO:0000256" key="3">
    <source>
        <dbReference type="ARBA" id="ARBA00022840"/>
    </source>
</evidence>
<organism evidence="6 7">
    <name type="scientific">Kitasatospora acidiphila</name>
    <dbReference type="NCBI Taxonomy" id="2567942"/>
    <lineage>
        <taxon>Bacteria</taxon>
        <taxon>Bacillati</taxon>
        <taxon>Actinomycetota</taxon>
        <taxon>Actinomycetes</taxon>
        <taxon>Kitasatosporales</taxon>
        <taxon>Streptomycetaceae</taxon>
        <taxon>Kitasatospora</taxon>
    </lineage>
</organism>
<dbReference type="Gene3D" id="3.40.50.20">
    <property type="match status" value="1"/>
</dbReference>
<sequence length="417" mass="44071">MITGTEVAARPLLLLVATGLRSYREYLLRSIGTEFRIHLFHTVEPTWEQEHLSGWTVVPDTHDGPGMAATAAELHREQPFDGVLCWDEGRIHAASHIAEALQLPNGDPAAIWRMRDKGQTRRALDAAGLPQPASIPVTTEQQALEAAARIGYPVILKPRGYGASIGVIRVDGPEQLSAGFAFTSAATLPDPIVFDSAEPYLVEECVVGEEISVDSVVQGGKAAPLFIGRKVVGYPPYAEEIGHRVEATDPLLADSGFADLLTDIHAALGFTDGWTHCEFMLTADGPKLIEANGRLGGDLIPYLGRLATGIDPGLAAARVACGLAPEVTATRSQATAIRFFYVAEDDTTIGAIGFDEERLPAEVDRAVAIAAPGAVFSPPPKGTLVGRIAYATVAADSRQACDRALDAAGAALVVTPA</sequence>
<comment type="caution">
    <text evidence="6">The sequence shown here is derived from an EMBL/GenBank/DDBJ whole genome shotgun (WGS) entry which is preliminary data.</text>
</comment>
<dbReference type="RefSeq" id="WP_141636740.1">
    <property type="nucleotide sequence ID" value="NZ_VIGB01000003.1"/>
</dbReference>
<keyword evidence="3 4" id="KW-0067">ATP-binding</keyword>
<dbReference type="InterPro" id="IPR011761">
    <property type="entry name" value="ATP-grasp"/>
</dbReference>
<gene>
    <name evidence="6" type="ORF">E6W39_33960</name>
</gene>
<evidence type="ECO:0000256" key="1">
    <source>
        <dbReference type="ARBA" id="ARBA00022598"/>
    </source>
</evidence>
<protein>
    <submittedName>
        <fullName evidence="6">ATP-grasp domain-containing protein</fullName>
    </submittedName>
</protein>
<dbReference type="GO" id="GO:0046872">
    <property type="term" value="F:metal ion binding"/>
    <property type="evidence" value="ECO:0007669"/>
    <property type="project" value="InterPro"/>
</dbReference>
<name>A0A540WBK8_9ACTN</name>
<evidence type="ECO:0000313" key="6">
    <source>
        <dbReference type="EMBL" id="TQF06307.1"/>
    </source>
</evidence>
<dbReference type="PANTHER" id="PTHR43585">
    <property type="entry name" value="FUMIPYRROLE BIOSYNTHESIS PROTEIN C"/>
    <property type="match status" value="1"/>
</dbReference>
<keyword evidence="7" id="KW-1185">Reference proteome</keyword>
<evidence type="ECO:0000259" key="5">
    <source>
        <dbReference type="PROSITE" id="PS50975"/>
    </source>
</evidence>
<dbReference type="Gene3D" id="3.30.1490.20">
    <property type="entry name" value="ATP-grasp fold, A domain"/>
    <property type="match status" value="1"/>
</dbReference>
<dbReference type="InterPro" id="IPR052032">
    <property type="entry name" value="ATP-dep_AA_Ligase"/>
</dbReference>
<evidence type="ECO:0000313" key="7">
    <source>
        <dbReference type="Proteomes" id="UP000319103"/>
    </source>
</evidence>
<feature type="domain" description="ATP-grasp" evidence="5">
    <location>
        <begin position="121"/>
        <end position="321"/>
    </location>
</feature>
<reference evidence="6 7" key="1">
    <citation type="submission" date="2019-06" db="EMBL/GenBank/DDBJ databases">
        <title>Description of Kitasatospora acidophila sp. nov. isolated from pine grove soil, and reclassification of Streptomyces novaecaesareae to Kitasatospora novaeceasareae comb. nov.</title>
        <authorList>
            <person name="Kim M.J."/>
        </authorList>
    </citation>
    <scope>NUCLEOTIDE SEQUENCE [LARGE SCALE GENOMIC DNA]</scope>
    <source>
        <strain evidence="6 7">MMS16-CNU292</strain>
    </source>
</reference>
<accession>A0A540WBK8</accession>
<dbReference type="GO" id="GO:0005524">
    <property type="term" value="F:ATP binding"/>
    <property type="evidence" value="ECO:0007669"/>
    <property type="project" value="UniProtKB-UniRule"/>
</dbReference>
<dbReference type="PROSITE" id="PS50975">
    <property type="entry name" value="ATP_GRASP"/>
    <property type="match status" value="1"/>
</dbReference>
<dbReference type="Pfam" id="PF13535">
    <property type="entry name" value="ATP-grasp_4"/>
    <property type="match status" value="1"/>
</dbReference>